<dbReference type="SUPFAM" id="SSF81296">
    <property type="entry name" value="E set domains"/>
    <property type="match status" value="1"/>
</dbReference>
<protein>
    <recommendedName>
        <fullName evidence="1">Type 9 secretion system plug protein N-terminal domain-containing protein</fullName>
    </recommendedName>
</protein>
<dbReference type="InterPro" id="IPR013783">
    <property type="entry name" value="Ig-like_fold"/>
</dbReference>
<proteinExistence type="predicted"/>
<dbReference type="OrthoDB" id="1522602at2"/>
<dbReference type="Gene3D" id="2.60.40.10">
    <property type="entry name" value="Immunoglobulins"/>
    <property type="match status" value="1"/>
</dbReference>
<keyword evidence="3" id="KW-1185">Reference proteome</keyword>
<reference evidence="2 3" key="1">
    <citation type="submission" date="2012-12" db="EMBL/GenBank/DDBJ databases">
        <title>Genome assembly of Fulvivirga imtechensis AK7.</title>
        <authorList>
            <person name="Nupur N."/>
            <person name="Khatri I."/>
            <person name="Kumar R."/>
            <person name="Subramanian S."/>
            <person name="Pinnaka A."/>
        </authorList>
    </citation>
    <scope>NUCLEOTIDE SEQUENCE [LARGE SCALE GENOMIC DNA]</scope>
    <source>
        <strain evidence="2 3">AK7</strain>
    </source>
</reference>
<dbReference type="InterPro" id="IPR031345">
    <property type="entry name" value="T9SS_Plug_N"/>
</dbReference>
<dbReference type="Proteomes" id="UP000011135">
    <property type="component" value="Unassembled WGS sequence"/>
</dbReference>
<dbReference type="EMBL" id="AMZN01000037">
    <property type="protein sequence ID" value="ELR71549.1"/>
    <property type="molecule type" value="Genomic_DNA"/>
</dbReference>
<name>L8JVB8_9BACT</name>
<feature type="domain" description="Type 9 secretion system plug protein N-terminal" evidence="1">
    <location>
        <begin position="43"/>
        <end position="166"/>
    </location>
</feature>
<dbReference type="PATRIC" id="fig|1237149.3.peg.2331"/>
<dbReference type="STRING" id="1237149.C900_02464"/>
<accession>L8JVB8</accession>
<dbReference type="Pfam" id="PF17116">
    <property type="entry name" value="T9SS_plug_1st"/>
    <property type="match status" value="1"/>
</dbReference>
<organism evidence="2 3">
    <name type="scientific">Fulvivirga imtechensis AK7</name>
    <dbReference type="NCBI Taxonomy" id="1237149"/>
    <lineage>
        <taxon>Bacteria</taxon>
        <taxon>Pseudomonadati</taxon>
        <taxon>Bacteroidota</taxon>
        <taxon>Cytophagia</taxon>
        <taxon>Cytophagales</taxon>
        <taxon>Fulvivirgaceae</taxon>
        <taxon>Fulvivirga</taxon>
    </lineage>
</organism>
<evidence type="ECO:0000313" key="3">
    <source>
        <dbReference type="Proteomes" id="UP000011135"/>
    </source>
</evidence>
<evidence type="ECO:0000313" key="2">
    <source>
        <dbReference type="EMBL" id="ELR71549.1"/>
    </source>
</evidence>
<dbReference type="AlphaFoldDB" id="L8JVB8"/>
<dbReference type="eggNOG" id="ENOG502Z7QJ">
    <property type="taxonomic scope" value="Bacteria"/>
</dbReference>
<dbReference type="InterPro" id="IPR014756">
    <property type="entry name" value="Ig_E-set"/>
</dbReference>
<gene>
    <name evidence="2" type="ORF">C900_02464</name>
</gene>
<evidence type="ECO:0000259" key="1">
    <source>
        <dbReference type="Pfam" id="PF17116"/>
    </source>
</evidence>
<comment type="caution">
    <text evidence="2">The sequence shown here is derived from an EMBL/GenBank/DDBJ whole genome shotgun (WGS) entry which is preliminary data.</text>
</comment>
<dbReference type="RefSeq" id="WP_009579873.1">
    <property type="nucleotide sequence ID" value="NZ_AMZN01000037.1"/>
</dbReference>
<sequence length="427" mass="50094">MIKWIASAIIIFSQFSFGNAPGNKTFPQEKKLLYKDATYEMEIRTVQLYPNTGKPNDILLPAVAPVGNNSLMLEFDDLVQSPENYKVKIIHCNSDWRPSRLRNLDYLYDYNEYNINNYELSVDTKIAYVHYRFKLPNIKLPGNYLLVAYRGSNESDIILSKRFMLFNNNVSISLTSSLTGLTSVNRMNQQLDFKIDYTDFPIQNPLESIQIVLRQNQRWDNAITTLKPNFIRENISELEYRFFNYENNFSAGNEFRFFDMRSLRYPGQNVQRVHLNTRPISVQLMTDLPRIYQVYTQYDDLNGDFFIANTDTGNGPVQSDYVTTYFTLKADEIGGDVYVVGKMNNWDLTNKMNYDKKTEMYHGEMILKQGYYDYQYFIKGDTLKNNYFEGNHFETENEYEIFVYYSPPASRADMLIGYKHITLNATN</sequence>